<evidence type="ECO:0000256" key="4">
    <source>
        <dbReference type="ARBA" id="ARBA00023121"/>
    </source>
</evidence>
<evidence type="ECO:0000313" key="11">
    <source>
        <dbReference type="Proteomes" id="UP000708148"/>
    </source>
</evidence>
<evidence type="ECO:0000256" key="1">
    <source>
        <dbReference type="ARBA" id="ARBA00004370"/>
    </source>
</evidence>
<organism evidence="10 11">
    <name type="scientific">Ostreobium quekettii</name>
    <dbReference type="NCBI Taxonomy" id="121088"/>
    <lineage>
        <taxon>Eukaryota</taxon>
        <taxon>Viridiplantae</taxon>
        <taxon>Chlorophyta</taxon>
        <taxon>core chlorophytes</taxon>
        <taxon>Ulvophyceae</taxon>
        <taxon>TCBD clade</taxon>
        <taxon>Bryopsidales</taxon>
        <taxon>Ostreobineae</taxon>
        <taxon>Ostreobiaceae</taxon>
        <taxon>Ostreobium</taxon>
    </lineage>
</organism>
<dbReference type="EMBL" id="CAJHUC010001182">
    <property type="protein sequence ID" value="CAD7700131.1"/>
    <property type="molecule type" value="Genomic_DNA"/>
</dbReference>
<dbReference type="Gene3D" id="2.60.40.150">
    <property type="entry name" value="C2 domain"/>
    <property type="match status" value="1"/>
</dbReference>
<dbReference type="GO" id="GO:0006869">
    <property type="term" value="P:lipid transport"/>
    <property type="evidence" value="ECO:0007669"/>
    <property type="project" value="UniProtKB-KW"/>
</dbReference>
<comment type="caution">
    <text evidence="10">The sequence shown here is derived from an EMBL/GenBank/DDBJ whole genome shotgun (WGS) entry which is preliminary data.</text>
</comment>
<evidence type="ECO:0000256" key="5">
    <source>
        <dbReference type="ARBA" id="ARBA00023136"/>
    </source>
</evidence>
<dbReference type="Pfam" id="PF00168">
    <property type="entry name" value="C2"/>
    <property type="match status" value="1"/>
</dbReference>
<gene>
    <name evidence="10" type="ORF">OSTQU699_LOCUS5490</name>
</gene>
<comment type="subcellular location">
    <subcellularLocation>
        <location evidence="1">Membrane</location>
    </subcellularLocation>
</comment>
<reference evidence="10" key="1">
    <citation type="submission" date="2020-12" db="EMBL/GenBank/DDBJ databases">
        <authorList>
            <person name="Iha C."/>
        </authorList>
    </citation>
    <scope>NUCLEOTIDE SEQUENCE</scope>
</reference>
<feature type="domain" description="SMP-LTD" evidence="9">
    <location>
        <begin position="1"/>
        <end position="139"/>
    </location>
</feature>
<name>A0A8S1J2S1_9CHLO</name>
<dbReference type="SMART" id="SM00239">
    <property type="entry name" value="C2"/>
    <property type="match status" value="1"/>
</dbReference>
<keyword evidence="7" id="KW-0812">Transmembrane</keyword>
<dbReference type="PROSITE" id="PS51847">
    <property type="entry name" value="SMP"/>
    <property type="match status" value="1"/>
</dbReference>
<dbReference type="PANTHER" id="PTHR47261">
    <property type="entry name" value="CALCIUM-DEPENDENT LIPID-BINDING (CALB DOMAIN) FAMILY PROTEIN"/>
    <property type="match status" value="1"/>
</dbReference>
<dbReference type="AlphaFoldDB" id="A0A8S1J2S1"/>
<accession>A0A8S1J2S1</accession>
<dbReference type="GO" id="GO:0008289">
    <property type="term" value="F:lipid binding"/>
    <property type="evidence" value="ECO:0007669"/>
    <property type="project" value="UniProtKB-KW"/>
</dbReference>
<keyword evidence="4" id="KW-0446">Lipid-binding</keyword>
<feature type="compositionally biased region" description="Basic and acidic residues" evidence="6">
    <location>
        <begin position="687"/>
        <end position="696"/>
    </location>
</feature>
<feature type="region of interest" description="Disordered" evidence="6">
    <location>
        <begin position="544"/>
        <end position="570"/>
    </location>
</feature>
<evidence type="ECO:0008006" key="12">
    <source>
        <dbReference type="Google" id="ProtNLM"/>
    </source>
</evidence>
<keyword evidence="7" id="KW-1133">Transmembrane helix</keyword>
<dbReference type="PANTHER" id="PTHR47261:SF4">
    <property type="entry name" value="C2 DOMAIN-CONTAINING PROTEIN"/>
    <property type="match status" value="1"/>
</dbReference>
<feature type="transmembrane region" description="Helical" evidence="7">
    <location>
        <begin position="918"/>
        <end position="938"/>
    </location>
</feature>
<dbReference type="PROSITE" id="PS50004">
    <property type="entry name" value="C2"/>
    <property type="match status" value="1"/>
</dbReference>
<evidence type="ECO:0000256" key="6">
    <source>
        <dbReference type="SAM" id="MobiDB-lite"/>
    </source>
</evidence>
<evidence type="ECO:0000256" key="3">
    <source>
        <dbReference type="ARBA" id="ARBA00023055"/>
    </source>
</evidence>
<proteinExistence type="predicted"/>
<keyword evidence="2" id="KW-0813">Transport</keyword>
<evidence type="ECO:0000256" key="2">
    <source>
        <dbReference type="ARBA" id="ARBA00022448"/>
    </source>
</evidence>
<dbReference type="GO" id="GO:0016020">
    <property type="term" value="C:membrane"/>
    <property type="evidence" value="ECO:0007669"/>
    <property type="project" value="UniProtKB-SubCell"/>
</dbReference>
<protein>
    <recommendedName>
        <fullName evidence="12">C2 domain-containing protein</fullName>
    </recommendedName>
</protein>
<feature type="region of interest" description="Disordered" evidence="6">
    <location>
        <begin position="395"/>
        <end position="428"/>
    </location>
</feature>
<dbReference type="Proteomes" id="UP000708148">
    <property type="component" value="Unassembled WGS sequence"/>
</dbReference>
<feature type="compositionally biased region" description="Acidic residues" evidence="6">
    <location>
        <begin position="448"/>
        <end position="459"/>
    </location>
</feature>
<dbReference type="InterPro" id="IPR035892">
    <property type="entry name" value="C2_domain_sf"/>
</dbReference>
<feature type="domain" description="C2" evidence="8">
    <location>
        <begin position="178"/>
        <end position="300"/>
    </location>
</feature>
<evidence type="ECO:0000256" key="7">
    <source>
        <dbReference type="SAM" id="Phobius"/>
    </source>
</evidence>
<feature type="compositionally biased region" description="Basic residues" evidence="6">
    <location>
        <begin position="844"/>
        <end position="865"/>
    </location>
</feature>
<evidence type="ECO:0000313" key="10">
    <source>
        <dbReference type="EMBL" id="CAD7700131.1"/>
    </source>
</evidence>
<keyword evidence="3" id="KW-0445">Lipid transport</keyword>
<evidence type="ECO:0000259" key="8">
    <source>
        <dbReference type="PROSITE" id="PS50004"/>
    </source>
</evidence>
<dbReference type="SUPFAM" id="SSF49562">
    <property type="entry name" value="C2 domain (Calcium/lipid-binding domain, CaLB)"/>
    <property type="match status" value="1"/>
</dbReference>
<dbReference type="InterPro" id="IPR000008">
    <property type="entry name" value="C2_dom"/>
</dbReference>
<feature type="compositionally biased region" description="Acidic residues" evidence="6">
    <location>
        <begin position="402"/>
        <end position="428"/>
    </location>
</feature>
<feature type="region of interest" description="Disordered" evidence="6">
    <location>
        <begin position="736"/>
        <end position="823"/>
    </location>
</feature>
<feature type="region of interest" description="Disordered" evidence="6">
    <location>
        <begin position="444"/>
        <end position="477"/>
    </location>
</feature>
<keyword evidence="11" id="KW-1185">Reference proteome</keyword>
<evidence type="ECO:0000259" key="9">
    <source>
        <dbReference type="PROSITE" id="PS51847"/>
    </source>
</evidence>
<dbReference type="OrthoDB" id="1029639at2759"/>
<feature type="region of interest" description="Disordered" evidence="6">
    <location>
        <begin position="837"/>
        <end position="875"/>
    </location>
</feature>
<dbReference type="CDD" id="cd21669">
    <property type="entry name" value="SMP_SF"/>
    <property type="match status" value="1"/>
</dbReference>
<feature type="region of interest" description="Disordered" evidence="6">
    <location>
        <begin position="651"/>
        <end position="704"/>
    </location>
</feature>
<dbReference type="CDD" id="cd00030">
    <property type="entry name" value="C2"/>
    <property type="match status" value="1"/>
</dbReference>
<dbReference type="InterPro" id="IPR031468">
    <property type="entry name" value="SMP_LBD"/>
</dbReference>
<sequence>MEITFDHEAPRFSNMRRRSSRKDSDLNAVVDVRYTGGMRMLLVLEVGGGRWRLKVPVVVSDLDLESALWFKVRLAPLSPYIGTLSFAFVAPPNIQVQLAPYNRIQLMRTPGLQNFLTRFLTEDLPGMMVLPRRIEANIPPAVTAVAEAAVGRDAVMRAVASAVLQADALEYSLHAALPLGPQKPAGGVSLPESFQGELTVNLQEGRDLPVWGFPWQSNPFCRLVLGKQALLSKKENETSWKGSHRAPLWNQEFELLVEDLDTQVLEVFIMDSHMTARPDVGKVVLPLARLRPDECLSVWLPVLPINAGQQAQGELKLDLTYRPFQDDTYDSGYREAEAFQQELQTITDVKSAAAATSRAGAAASAAFEAVAMARAAAARAANRAQKAAMMATNMALTGSRDGEEEYDEDDDEYDSDEDDLDWDPDTYEPGEIEVKTIDSDVYRPAGVMDEDGDAEDAEDKEGAGEVWESEPRTGGERQEELVVAAVVNEASAALSRYEQDILQEVKTELGDDSPDLIAAVEIVDEQFADNAAFGNVVNAPAGDAPTTATNEGENGKVAVSGSKDEHDLGRQNGSLLTFDEDEESWMDSNPYGFDGGYETGSMDGGQAAAREQVSWRPLVTASQANLAREMAGTSAAGHPVADGGYTAQVNGGGNGRADAENGQVGVGAGHELRPATTDGFASGTDDVTGRPAHEQAEANSSTRDVTDLLAQQQPSTSAPDIGASVATTSNLFDQSRSFLEPGAGGASSSGGLPAGTESLPEDILPLVSSAAGQKRKREGEPQRKGPWWSLLRRIGRRADDEGRGEGPQSSREPAKEEGTNNGQRAAWWSWAASLLARRPEKEQRRPRKKRRSSKGPKLGKSRSRKPPAGMGSVVVPKEVPLEDIAREVVRMKEKNSEQEDERMDRMYNEAVEQSDRKWVMLLFFLSAVSVGLLMIVAYRLDQFP</sequence>
<keyword evidence="5 7" id="KW-0472">Membrane</keyword>